<keyword evidence="1" id="KW-1133">Transmembrane helix</keyword>
<dbReference type="Pfam" id="PF04306">
    <property type="entry name" value="DUF456"/>
    <property type="match status" value="1"/>
</dbReference>
<protein>
    <submittedName>
        <fullName evidence="2">DUF456 family protein</fullName>
    </submittedName>
</protein>
<feature type="transmembrane region" description="Helical" evidence="1">
    <location>
        <begin position="51"/>
        <end position="75"/>
    </location>
</feature>
<feature type="transmembrane region" description="Helical" evidence="1">
    <location>
        <begin position="87"/>
        <end position="115"/>
    </location>
</feature>
<dbReference type="PANTHER" id="PTHR39165:SF1">
    <property type="entry name" value="DUF456 DOMAIN-CONTAINING PROTEIN"/>
    <property type="match status" value="1"/>
</dbReference>
<proteinExistence type="predicted"/>
<accession>A0AA42BQ04</accession>
<dbReference type="EMBL" id="JANCLT010000004">
    <property type="protein sequence ID" value="MCP8968906.1"/>
    <property type="molecule type" value="Genomic_DNA"/>
</dbReference>
<keyword evidence="1" id="KW-0472">Membrane</keyword>
<evidence type="ECO:0000313" key="3">
    <source>
        <dbReference type="Proteomes" id="UP001156102"/>
    </source>
</evidence>
<dbReference type="InterPro" id="IPR007403">
    <property type="entry name" value="DUF456"/>
</dbReference>
<comment type="caution">
    <text evidence="2">The sequence shown here is derived from an EMBL/GenBank/DDBJ whole genome shotgun (WGS) entry which is preliminary data.</text>
</comment>
<keyword evidence="1" id="KW-0812">Transmembrane</keyword>
<gene>
    <name evidence="2" type="ORF">NK662_10180</name>
</gene>
<reference evidence="2" key="1">
    <citation type="submission" date="2022-07" db="EMBL/GenBank/DDBJ databases">
        <authorList>
            <person name="Li W.-J."/>
            <person name="Deng Q.-Q."/>
        </authorList>
    </citation>
    <scope>NUCLEOTIDE SEQUENCE</scope>
    <source>
        <strain evidence="2">SYSU M60031</strain>
    </source>
</reference>
<feature type="transmembrane region" description="Helical" evidence="1">
    <location>
        <begin position="6"/>
        <end position="39"/>
    </location>
</feature>
<feature type="transmembrane region" description="Helical" evidence="1">
    <location>
        <begin position="127"/>
        <end position="160"/>
    </location>
</feature>
<organism evidence="2 3">
    <name type="scientific">Ectobacillus ponti</name>
    <dbReference type="NCBI Taxonomy" id="2961894"/>
    <lineage>
        <taxon>Bacteria</taxon>
        <taxon>Bacillati</taxon>
        <taxon>Bacillota</taxon>
        <taxon>Bacilli</taxon>
        <taxon>Bacillales</taxon>
        <taxon>Bacillaceae</taxon>
        <taxon>Ectobacillus</taxon>
    </lineage>
</organism>
<evidence type="ECO:0000313" key="2">
    <source>
        <dbReference type="EMBL" id="MCP8968906.1"/>
    </source>
</evidence>
<sequence>MLEIVLWAVIAACFILAFVGLVYPVIPGVALLWAGFLVYLFGIDSGELHWTFWVLQAVFTVFLFLVDFLANSYFLKKYGSTKWGERIGVVSILIGSFILPPFGLLIVPFLSVFITEMAQKKAAKAAFMAALATVISFLSSSVAKAVIQFIMIAVFALYLIW</sequence>
<dbReference type="PANTHER" id="PTHR39165">
    <property type="entry name" value="IG HYPOTHETICAL 17883"/>
    <property type="match status" value="1"/>
</dbReference>
<dbReference type="Proteomes" id="UP001156102">
    <property type="component" value="Unassembled WGS sequence"/>
</dbReference>
<dbReference type="RefSeq" id="WP_254758815.1">
    <property type="nucleotide sequence ID" value="NZ_JANCLT010000004.1"/>
</dbReference>
<dbReference type="AlphaFoldDB" id="A0AA42BQ04"/>
<name>A0AA42BQ04_9BACI</name>
<evidence type="ECO:0000256" key="1">
    <source>
        <dbReference type="SAM" id="Phobius"/>
    </source>
</evidence>
<keyword evidence="3" id="KW-1185">Reference proteome</keyword>